<dbReference type="RefSeq" id="XP_024889189.1">
    <property type="nucleotide sequence ID" value="XM_025033421.1"/>
</dbReference>
<evidence type="ECO:0000259" key="3">
    <source>
        <dbReference type="PROSITE" id="PS51031"/>
    </source>
</evidence>
<dbReference type="OrthoDB" id="6615613at2759"/>
<dbReference type="InterPro" id="IPR004210">
    <property type="entry name" value="BESS_motif"/>
</dbReference>
<dbReference type="Proteomes" id="UP000504618">
    <property type="component" value="Unplaced"/>
</dbReference>
<evidence type="ECO:0000313" key="5">
    <source>
        <dbReference type="RefSeq" id="XP_024889189.1"/>
    </source>
</evidence>
<dbReference type="AlphaFoldDB" id="A0A6J1R2G1"/>
<dbReference type="GO" id="GO:0003677">
    <property type="term" value="F:DNA binding"/>
    <property type="evidence" value="ECO:0007669"/>
    <property type="project" value="InterPro"/>
</dbReference>
<proteinExistence type="predicted"/>
<accession>A0A6J1R2G1</accession>
<feature type="region of interest" description="Disordered" evidence="2">
    <location>
        <begin position="60"/>
        <end position="106"/>
    </location>
</feature>
<protein>
    <submittedName>
        <fullName evidence="5">Uncharacterized protein LOC112465716</fullName>
    </submittedName>
</protein>
<feature type="compositionally biased region" description="Polar residues" evidence="2">
    <location>
        <begin position="60"/>
        <end position="90"/>
    </location>
</feature>
<feature type="domain" description="BESS" evidence="3">
    <location>
        <begin position="129"/>
        <end position="168"/>
    </location>
</feature>
<keyword evidence="4" id="KW-1185">Reference proteome</keyword>
<feature type="region of interest" description="Disordered" evidence="2">
    <location>
        <begin position="1"/>
        <end position="26"/>
    </location>
</feature>
<name>A0A6J1R2G1_9HYME</name>
<organism evidence="4 5">
    <name type="scientific">Temnothorax curvispinosus</name>
    <dbReference type="NCBI Taxonomy" id="300111"/>
    <lineage>
        <taxon>Eukaryota</taxon>
        <taxon>Metazoa</taxon>
        <taxon>Ecdysozoa</taxon>
        <taxon>Arthropoda</taxon>
        <taxon>Hexapoda</taxon>
        <taxon>Insecta</taxon>
        <taxon>Pterygota</taxon>
        <taxon>Neoptera</taxon>
        <taxon>Endopterygota</taxon>
        <taxon>Hymenoptera</taxon>
        <taxon>Apocrita</taxon>
        <taxon>Aculeata</taxon>
        <taxon>Formicoidea</taxon>
        <taxon>Formicidae</taxon>
        <taxon>Myrmicinae</taxon>
        <taxon>Temnothorax</taxon>
    </lineage>
</organism>
<dbReference type="PROSITE" id="PS51031">
    <property type="entry name" value="BESS"/>
    <property type="match status" value="1"/>
</dbReference>
<keyword evidence="1" id="KW-0539">Nucleus</keyword>
<dbReference type="GO" id="GO:0005634">
    <property type="term" value="C:nucleus"/>
    <property type="evidence" value="ECO:0007669"/>
    <property type="project" value="UniProtKB-SubCell"/>
</dbReference>
<reference evidence="5" key="1">
    <citation type="submission" date="2025-08" db="UniProtKB">
        <authorList>
            <consortium name="RefSeq"/>
        </authorList>
    </citation>
    <scope>IDENTIFICATION</scope>
    <source>
        <tissue evidence="5">Whole body</tissue>
    </source>
</reference>
<dbReference type="GeneID" id="112465716"/>
<evidence type="ECO:0000256" key="2">
    <source>
        <dbReference type="SAM" id="MobiDB-lite"/>
    </source>
</evidence>
<comment type="subcellular location">
    <subcellularLocation>
        <location evidence="1">Nucleus</location>
    </subcellularLocation>
</comment>
<evidence type="ECO:0000256" key="1">
    <source>
        <dbReference type="PROSITE-ProRule" id="PRU00371"/>
    </source>
</evidence>
<evidence type="ECO:0000313" key="4">
    <source>
        <dbReference type="Proteomes" id="UP000504618"/>
    </source>
</evidence>
<gene>
    <name evidence="5" type="primary">LOC112465716</name>
</gene>
<sequence>MKFLDDVVGKSSTISSLPDKRDKNIDDIDSAIDEPLLVMQPQTLNTSTVIEQSASDVFLSPSQQQPNVSLSPSQQQPNVSLSPSQQQPNVSLSPSQQQPKAKKSKNCNNISDVKEVILSALESDSKRNPDAVDGFFLQIGDRVRALPARERAQFEMQVLALLFEFEQKFSLF</sequence>